<proteinExistence type="predicted"/>
<dbReference type="InterPro" id="IPR011344">
    <property type="entry name" value="ssDNA-bd"/>
</dbReference>
<evidence type="ECO:0000256" key="2">
    <source>
        <dbReference type="PROSITE-ProRule" id="PRU00252"/>
    </source>
</evidence>
<dbReference type="EMBL" id="BAABGT010000069">
    <property type="protein sequence ID" value="GAA4552009.1"/>
    <property type="molecule type" value="Genomic_DNA"/>
</dbReference>
<dbReference type="NCBIfam" id="TIGR00621">
    <property type="entry name" value="ssb"/>
    <property type="match status" value="1"/>
</dbReference>
<keyword evidence="6" id="KW-1185">Reference proteome</keyword>
<protein>
    <recommendedName>
        <fullName evidence="3">Single-stranded DNA-binding protein</fullName>
    </recommendedName>
</protein>
<evidence type="ECO:0000256" key="1">
    <source>
        <dbReference type="ARBA" id="ARBA00023125"/>
    </source>
</evidence>
<dbReference type="Proteomes" id="UP001501598">
    <property type="component" value="Unassembled WGS sequence"/>
</dbReference>
<accession>A0ABP8RX83</accession>
<dbReference type="InterPro" id="IPR000424">
    <property type="entry name" value="Primosome_PriB/ssb"/>
</dbReference>
<keyword evidence="1 2" id="KW-0238">DNA-binding</keyword>
<dbReference type="Gene3D" id="2.40.50.140">
    <property type="entry name" value="Nucleic acid-binding proteins"/>
    <property type="match status" value="1"/>
</dbReference>
<dbReference type="Pfam" id="PF00436">
    <property type="entry name" value="SSB"/>
    <property type="match status" value="1"/>
</dbReference>
<sequence>MTDILTTVLGRLTNAPTTRILESGREVTSFRIACNHGYFDREAGAWRESSTSYVAVDVWRRNLGRNVVASFAKGDPVIVHGRLYVREYEQEGRPRTAVALVAESVGPDLNTATVAVTRVRRDAEGTIIGDGSPVSEGPRGPGSASVLGEEQHDAALDKVPPVVEVGVGVPVGGA</sequence>
<evidence type="ECO:0000313" key="5">
    <source>
        <dbReference type="EMBL" id="GAA4552009.1"/>
    </source>
</evidence>
<dbReference type="InterPro" id="IPR012340">
    <property type="entry name" value="NA-bd_OB-fold"/>
</dbReference>
<evidence type="ECO:0000256" key="4">
    <source>
        <dbReference type="SAM" id="MobiDB-lite"/>
    </source>
</evidence>
<gene>
    <name evidence="5" type="ORF">GCM10023175_44940</name>
</gene>
<feature type="region of interest" description="Disordered" evidence="4">
    <location>
        <begin position="125"/>
        <end position="146"/>
    </location>
</feature>
<name>A0ABP8RX83_9PSEU</name>
<dbReference type="PANTHER" id="PTHR10302">
    <property type="entry name" value="SINGLE-STRANDED DNA-BINDING PROTEIN"/>
    <property type="match status" value="1"/>
</dbReference>
<organism evidence="5 6">
    <name type="scientific">Pseudonocardia xishanensis</name>
    <dbReference type="NCBI Taxonomy" id="630995"/>
    <lineage>
        <taxon>Bacteria</taxon>
        <taxon>Bacillati</taxon>
        <taxon>Actinomycetota</taxon>
        <taxon>Actinomycetes</taxon>
        <taxon>Pseudonocardiales</taxon>
        <taxon>Pseudonocardiaceae</taxon>
        <taxon>Pseudonocardia</taxon>
    </lineage>
</organism>
<dbReference type="RefSeq" id="WP_345421922.1">
    <property type="nucleotide sequence ID" value="NZ_BAABGT010000069.1"/>
</dbReference>
<evidence type="ECO:0000313" key="6">
    <source>
        <dbReference type="Proteomes" id="UP001501598"/>
    </source>
</evidence>
<dbReference type="PANTHER" id="PTHR10302:SF27">
    <property type="entry name" value="SINGLE-STRANDED DNA-BINDING PROTEIN"/>
    <property type="match status" value="1"/>
</dbReference>
<dbReference type="SUPFAM" id="SSF50249">
    <property type="entry name" value="Nucleic acid-binding proteins"/>
    <property type="match status" value="1"/>
</dbReference>
<comment type="caution">
    <text evidence="5">The sequence shown here is derived from an EMBL/GenBank/DDBJ whole genome shotgun (WGS) entry which is preliminary data.</text>
</comment>
<dbReference type="CDD" id="cd04496">
    <property type="entry name" value="SSB_OBF"/>
    <property type="match status" value="1"/>
</dbReference>
<evidence type="ECO:0000256" key="3">
    <source>
        <dbReference type="RuleBase" id="RU000524"/>
    </source>
</evidence>
<dbReference type="PROSITE" id="PS50935">
    <property type="entry name" value="SSB"/>
    <property type="match status" value="1"/>
</dbReference>
<reference evidence="6" key="1">
    <citation type="journal article" date="2019" name="Int. J. Syst. Evol. Microbiol.">
        <title>The Global Catalogue of Microorganisms (GCM) 10K type strain sequencing project: providing services to taxonomists for standard genome sequencing and annotation.</title>
        <authorList>
            <consortium name="The Broad Institute Genomics Platform"/>
            <consortium name="The Broad Institute Genome Sequencing Center for Infectious Disease"/>
            <person name="Wu L."/>
            <person name="Ma J."/>
        </authorList>
    </citation>
    <scope>NUCLEOTIDE SEQUENCE [LARGE SCALE GENOMIC DNA]</scope>
    <source>
        <strain evidence="6">JCM 17906</strain>
    </source>
</reference>